<dbReference type="Proteomes" id="UP001055879">
    <property type="component" value="Linkage Group LG01"/>
</dbReference>
<gene>
    <name evidence="1" type="ORF">L6452_00018</name>
</gene>
<name>A0ACB9FCY9_ARCLA</name>
<dbReference type="EMBL" id="CM042047">
    <property type="protein sequence ID" value="KAI3768922.1"/>
    <property type="molecule type" value="Genomic_DNA"/>
</dbReference>
<protein>
    <submittedName>
        <fullName evidence="1">Uncharacterized protein</fullName>
    </submittedName>
</protein>
<sequence length="115" mass="12988">MNFNKDLEFDTFTQAAIFISLFPTTVVSSGFSEEEVRIFKVRSISLFFAFQSNVFSRNTREPNITSQSPHPLTQILPLRFANNSGSGRYFSVLLCFPKLGKSCVGRFHGNNHSTI</sequence>
<reference evidence="1 2" key="2">
    <citation type="journal article" date="2022" name="Mol. Ecol. Resour.">
        <title>The genomes of chicory, endive, great burdock and yacon provide insights into Asteraceae paleo-polyploidization history and plant inulin production.</title>
        <authorList>
            <person name="Fan W."/>
            <person name="Wang S."/>
            <person name="Wang H."/>
            <person name="Wang A."/>
            <person name="Jiang F."/>
            <person name="Liu H."/>
            <person name="Zhao H."/>
            <person name="Xu D."/>
            <person name="Zhang Y."/>
        </authorList>
    </citation>
    <scope>NUCLEOTIDE SEQUENCE [LARGE SCALE GENOMIC DNA]</scope>
    <source>
        <strain evidence="2">cv. Niubang</strain>
    </source>
</reference>
<proteinExistence type="predicted"/>
<accession>A0ACB9FCY9</accession>
<evidence type="ECO:0000313" key="2">
    <source>
        <dbReference type="Proteomes" id="UP001055879"/>
    </source>
</evidence>
<organism evidence="1 2">
    <name type="scientific">Arctium lappa</name>
    <name type="common">Greater burdock</name>
    <name type="synonym">Lappa major</name>
    <dbReference type="NCBI Taxonomy" id="4217"/>
    <lineage>
        <taxon>Eukaryota</taxon>
        <taxon>Viridiplantae</taxon>
        <taxon>Streptophyta</taxon>
        <taxon>Embryophyta</taxon>
        <taxon>Tracheophyta</taxon>
        <taxon>Spermatophyta</taxon>
        <taxon>Magnoliopsida</taxon>
        <taxon>eudicotyledons</taxon>
        <taxon>Gunneridae</taxon>
        <taxon>Pentapetalae</taxon>
        <taxon>asterids</taxon>
        <taxon>campanulids</taxon>
        <taxon>Asterales</taxon>
        <taxon>Asteraceae</taxon>
        <taxon>Carduoideae</taxon>
        <taxon>Cardueae</taxon>
        <taxon>Arctiinae</taxon>
        <taxon>Arctium</taxon>
    </lineage>
</organism>
<comment type="caution">
    <text evidence="1">The sequence shown here is derived from an EMBL/GenBank/DDBJ whole genome shotgun (WGS) entry which is preliminary data.</text>
</comment>
<reference evidence="2" key="1">
    <citation type="journal article" date="2022" name="Mol. Ecol. Resour.">
        <title>The genomes of chicory, endive, great burdock and yacon provide insights into Asteraceae palaeo-polyploidization history and plant inulin production.</title>
        <authorList>
            <person name="Fan W."/>
            <person name="Wang S."/>
            <person name="Wang H."/>
            <person name="Wang A."/>
            <person name="Jiang F."/>
            <person name="Liu H."/>
            <person name="Zhao H."/>
            <person name="Xu D."/>
            <person name="Zhang Y."/>
        </authorList>
    </citation>
    <scope>NUCLEOTIDE SEQUENCE [LARGE SCALE GENOMIC DNA]</scope>
    <source>
        <strain evidence="2">cv. Niubang</strain>
    </source>
</reference>
<evidence type="ECO:0000313" key="1">
    <source>
        <dbReference type="EMBL" id="KAI3768922.1"/>
    </source>
</evidence>
<keyword evidence="2" id="KW-1185">Reference proteome</keyword>